<organism evidence="3 4">
    <name type="scientific">Candidatus Scatenecus faecavium</name>
    <dbReference type="NCBI Taxonomy" id="2840915"/>
    <lineage>
        <taxon>Bacteria</taxon>
        <taxon>Candidatus Scatenecus</taxon>
    </lineage>
</organism>
<evidence type="ECO:0000313" key="4">
    <source>
        <dbReference type="Proteomes" id="UP000824139"/>
    </source>
</evidence>
<accession>A0A9D1FX99</accession>
<dbReference type="Proteomes" id="UP000824139">
    <property type="component" value="Unassembled WGS sequence"/>
</dbReference>
<reference evidence="3" key="1">
    <citation type="submission" date="2020-10" db="EMBL/GenBank/DDBJ databases">
        <authorList>
            <person name="Gilroy R."/>
        </authorList>
    </citation>
    <scope>NUCLEOTIDE SEQUENCE</scope>
    <source>
        <strain evidence="3">CHK152-2994</strain>
    </source>
</reference>
<keyword evidence="1 3" id="KW-0378">Hydrolase</keyword>
<dbReference type="InterPro" id="IPR050300">
    <property type="entry name" value="GDXG_lipolytic_enzyme"/>
</dbReference>
<protein>
    <submittedName>
        <fullName evidence="3">Alpha/beta hydrolase fold domain-containing protein</fullName>
    </submittedName>
</protein>
<sequence>MTEKINLSSEVKEFIERIEAAGAKPLYEMTAEEAREFLSELQKKDFIDIEAELKDITILTEYAGEVSVRIAKPKKNSGEKLPAIIYAHGGGWVMGDKEVFGTLIKKLAIETNSAVFFVEYSRSPKAKYPTALNEIYGVMDYVYYNPQEFNIDNEKMAIAGDSAGANMAAATIIRAKLSSGPQMKAQVLYYPVCDASMKTNSYNEFKNGPWLTKKAMEYFFEAYLPDERLRDDKYISILKAPIEDLKGLPPAIIITAENDVLRDEGEEYARRLDEAGVEVINFRVNGTIHDFMMLNALQNTCQTKSVLRLTSALLKEIFNKQKPD</sequence>
<comment type="caution">
    <text evidence="3">The sequence shown here is derived from an EMBL/GenBank/DDBJ whole genome shotgun (WGS) entry which is preliminary data.</text>
</comment>
<dbReference type="PANTHER" id="PTHR48081">
    <property type="entry name" value="AB HYDROLASE SUPERFAMILY PROTEIN C4A8.06C"/>
    <property type="match status" value="1"/>
</dbReference>
<evidence type="ECO:0000313" key="3">
    <source>
        <dbReference type="EMBL" id="HIS83628.1"/>
    </source>
</evidence>
<dbReference type="Pfam" id="PF07859">
    <property type="entry name" value="Abhydrolase_3"/>
    <property type="match status" value="1"/>
</dbReference>
<dbReference type="GO" id="GO:0016787">
    <property type="term" value="F:hydrolase activity"/>
    <property type="evidence" value="ECO:0007669"/>
    <property type="project" value="UniProtKB-KW"/>
</dbReference>
<dbReference type="EMBL" id="DVJO01000182">
    <property type="protein sequence ID" value="HIS83628.1"/>
    <property type="molecule type" value="Genomic_DNA"/>
</dbReference>
<evidence type="ECO:0000259" key="2">
    <source>
        <dbReference type="Pfam" id="PF07859"/>
    </source>
</evidence>
<dbReference type="Gene3D" id="3.40.50.1820">
    <property type="entry name" value="alpha/beta hydrolase"/>
    <property type="match status" value="1"/>
</dbReference>
<feature type="domain" description="Alpha/beta hydrolase fold-3" evidence="2">
    <location>
        <begin position="84"/>
        <end position="292"/>
    </location>
</feature>
<reference evidence="3" key="2">
    <citation type="journal article" date="2021" name="PeerJ">
        <title>Extensive microbial diversity within the chicken gut microbiome revealed by metagenomics and culture.</title>
        <authorList>
            <person name="Gilroy R."/>
            <person name="Ravi A."/>
            <person name="Getino M."/>
            <person name="Pursley I."/>
            <person name="Horton D.L."/>
            <person name="Alikhan N.F."/>
            <person name="Baker D."/>
            <person name="Gharbi K."/>
            <person name="Hall N."/>
            <person name="Watson M."/>
            <person name="Adriaenssens E.M."/>
            <person name="Foster-Nyarko E."/>
            <person name="Jarju S."/>
            <person name="Secka A."/>
            <person name="Antonio M."/>
            <person name="Oren A."/>
            <person name="Chaudhuri R.R."/>
            <person name="La Ragione R."/>
            <person name="Hildebrand F."/>
            <person name="Pallen M.J."/>
        </authorList>
    </citation>
    <scope>NUCLEOTIDE SEQUENCE</scope>
    <source>
        <strain evidence="3">CHK152-2994</strain>
    </source>
</reference>
<proteinExistence type="predicted"/>
<name>A0A9D1FX99_9BACT</name>
<evidence type="ECO:0000256" key="1">
    <source>
        <dbReference type="ARBA" id="ARBA00022801"/>
    </source>
</evidence>
<dbReference type="InterPro" id="IPR029058">
    <property type="entry name" value="AB_hydrolase_fold"/>
</dbReference>
<dbReference type="AlphaFoldDB" id="A0A9D1FX99"/>
<gene>
    <name evidence="3" type="ORF">IAD41_08510</name>
</gene>
<dbReference type="InterPro" id="IPR013094">
    <property type="entry name" value="AB_hydrolase_3"/>
</dbReference>
<dbReference type="PANTHER" id="PTHR48081:SF8">
    <property type="entry name" value="ALPHA_BETA HYDROLASE FOLD-3 DOMAIN-CONTAINING PROTEIN-RELATED"/>
    <property type="match status" value="1"/>
</dbReference>
<dbReference type="SUPFAM" id="SSF53474">
    <property type="entry name" value="alpha/beta-Hydrolases"/>
    <property type="match status" value="1"/>
</dbReference>